<keyword evidence="2" id="KW-1185">Reference proteome</keyword>
<proteinExistence type="predicted"/>
<dbReference type="InParanoid" id="G7DVX6"/>
<dbReference type="Proteomes" id="UP000009131">
    <property type="component" value="Unassembled WGS sequence"/>
</dbReference>
<reference evidence="1 2" key="2">
    <citation type="journal article" date="2012" name="Open Biol.">
        <title>Characteristics of nucleosomes and linker DNA regions on the genome of the basidiomycete Mixia osmundae revealed by mono- and dinucleosome mapping.</title>
        <authorList>
            <person name="Nishida H."/>
            <person name="Kondo S."/>
            <person name="Matsumoto T."/>
            <person name="Suzuki Y."/>
            <person name="Yoshikawa H."/>
            <person name="Taylor T.D."/>
            <person name="Sugiyama J."/>
        </authorList>
    </citation>
    <scope>NUCLEOTIDE SEQUENCE [LARGE SCALE GENOMIC DNA]</scope>
    <source>
        <strain evidence="2">CBS 9802 / IAM 14324 / JCM 22182 / KY 12970</strain>
    </source>
</reference>
<accession>G7DVX6</accession>
<dbReference type="AlphaFoldDB" id="G7DVX6"/>
<sequence length="34" mass="3874">MSNLHPSATEYGSLPPLYYRKARQPATRQLVTKV</sequence>
<gene>
    <name evidence="1" type="primary">Mo01390</name>
    <name evidence="1" type="ORF">E5Q_01390</name>
</gene>
<organism evidence="1 2">
    <name type="scientific">Mixia osmundae (strain CBS 9802 / IAM 14324 / JCM 22182 / KY 12970)</name>
    <dbReference type="NCBI Taxonomy" id="764103"/>
    <lineage>
        <taxon>Eukaryota</taxon>
        <taxon>Fungi</taxon>
        <taxon>Dikarya</taxon>
        <taxon>Basidiomycota</taxon>
        <taxon>Pucciniomycotina</taxon>
        <taxon>Mixiomycetes</taxon>
        <taxon>Mixiales</taxon>
        <taxon>Mixiaceae</taxon>
        <taxon>Mixia</taxon>
    </lineage>
</organism>
<dbReference type="HOGENOM" id="CLU_3377267_0_0_1"/>
<dbReference type="EMBL" id="BABT02000046">
    <property type="protein sequence ID" value="GAA94736.1"/>
    <property type="molecule type" value="Genomic_DNA"/>
</dbReference>
<protein>
    <submittedName>
        <fullName evidence="1">Uncharacterized protein</fullName>
    </submittedName>
</protein>
<name>G7DVX6_MIXOS</name>
<comment type="caution">
    <text evidence="1">The sequence shown here is derived from an EMBL/GenBank/DDBJ whole genome shotgun (WGS) entry which is preliminary data.</text>
</comment>
<evidence type="ECO:0000313" key="1">
    <source>
        <dbReference type="EMBL" id="GAA94736.1"/>
    </source>
</evidence>
<reference evidence="1 2" key="1">
    <citation type="journal article" date="2011" name="J. Gen. Appl. Microbiol.">
        <title>Draft genome sequencing of the enigmatic basidiomycete Mixia osmundae.</title>
        <authorList>
            <person name="Nishida H."/>
            <person name="Nagatsuka Y."/>
            <person name="Sugiyama J."/>
        </authorList>
    </citation>
    <scope>NUCLEOTIDE SEQUENCE [LARGE SCALE GENOMIC DNA]</scope>
    <source>
        <strain evidence="2">CBS 9802 / IAM 14324 / JCM 22182 / KY 12970</strain>
    </source>
</reference>
<evidence type="ECO:0000313" key="2">
    <source>
        <dbReference type="Proteomes" id="UP000009131"/>
    </source>
</evidence>